<evidence type="ECO:0000259" key="17">
    <source>
        <dbReference type="PROSITE" id="PS50172"/>
    </source>
</evidence>
<accession>A0A9P6WK15</accession>
<dbReference type="SUPFAM" id="SSF110019">
    <property type="entry name" value="ERO1-like"/>
    <property type="match status" value="1"/>
</dbReference>
<dbReference type="Gene3D" id="3.40.50.10190">
    <property type="entry name" value="BRCT domain"/>
    <property type="match status" value="2"/>
</dbReference>
<keyword evidence="7 16" id="KW-0732">Signal</keyword>
<dbReference type="GO" id="GO:0005789">
    <property type="term" value="C:endoplasmic reticulum membrane"/>
    <property type="evidence" value="ECO:0007669"/>
    <property type="project" value="UniProtKB-SubCell"/>
</dbReference>
<evidence type="ECO:0000256" key="4">
    <source>
        <dbReference type="ARBA" id="ARBA00011802"/>
    </source>
</evidence>
<keyword evidence="12" id="KW-0472">Membrane</keyword>
<dbReference type="InterPro" id="IPR001357">
    <property type="entry name" value="BRCT_dom"/>
</dbReference>
<dbReference type="PANTHER" id="PTHR12613">
    <property type="entry name" value="ERO1-RELATED"/>
    <property type="match status" value="1"/>
</dbReference>
<evidence type="ECO:0000256" key="5">
    <source>
        <dbReference type="ARBA" id="ARBA00022448"/>
    </source>
</evidence>
<dbReference type="PANTHER" id="PTHR12613:SF0">
    <property type="entry name" value="ERO1-LIKE PROTEIN"/>
    <property type="match status" value="1"/>
</dbReference>
<name>A0A9P6WK15_9ASCO</name>
<evidence type="ECO:0000313" key="19">
    <source>
        <dbReference type="Proteomes" id="UP000697127"/>
    </source>
</evidence>
<evidence type="ECO:0000256" key="9">
    <source>
        <dbReference type="ARBA" id="ARBA00022827"/>
    </source>
</evidence>
<dbReference type="GO" id="GO:0034975">
    <property type="term" value="P:protein folding in endoplasmic reticulum"/>
    <property type="evidence" value="ECO:0007669"/>
    <property type="project" value="InterPro"/>
</dbReference>
<evidence type="ECO:0000256" key="15">
    <source>
        <dbReference type="ARBA" id="ARBA00023284"/>
    </source>
</evidence>
<evidence type="ECO:0000256" key="7">
    <source>
        <dbReference type="ARBA" id="ARBA00022729"/>
    </source>
</evidence>
<evidence type="ECO:0000256" key="11">
    <source>
        <dbReference type="ARBA" id="ARBA00023002"/>
    </source>
</evidence>
<evidence type="ECO:0000256" key="13">
    <source>
        <dbReference type="ARBA" id="ARBA00023157"/>
    </source>
</evidence>
<keyword evidence="6" id="KW-0285">Flavoprotein</keyword>
<reference evidence="18" key="1">
    <citation type="submission" date="2020-11" db="EMBL/GenBank/DDBJ databases">
        <title>Kefir isolates.</title>
        <authorList>
            <person name="Marcisauskas S."/>
            <person name="Kim Y."/>
            <person name="Blasche S."/>
        </authorList>
    </citation>
    <scope>NUCLEOTIDE SEQUENCE</scope>
    <source>
        <strain evidence="18">Olga-1</strain>
    </source>
</reference>
<comment type="cofactor">
    <cofactor evidence="1">
        <name>FAD</name>
        <dbReference type="ChEBI" id="CHEBI:57692"/>
    </cofactor>
</comment>
<keyword evidence="19" id="KW-1185">Reference proteome</keyword>
<evidence type="ECO:0000256" key="2">
    <source>
        <dbReference type="ARBA" id="ARBA00004367"/>
    </source>
</evidence>
<dbReference type="Proteomes" id="UP000697127">
    <property type="component" value="Unassembled WGS sequence"/>
</dbReference>
<dbReference type="Pfam" id="PF04137">
    <property type="entry name" value="ERO1"/>
    <property type="match status" value="1"/>
</dbReference>
<dbReference type="GO" id="GO:0071949">
    <property type="term" value="F:FAD binding"/>
    <property type="evidence" value="ECO:0007669"/>
    <property type="project" value="InterPro"/>
</dbReference>
<feature type="signal peptide" evidence="16">
    <location>
        <begin position="1"/>
        <end position="23"/>
    </location>
</feature>
<dbReference type="PROSITE" id="PS50172">
    <property type="entry name" value="BRCT"/>
    <property type="match status" value="1"/>
</dbReference>
<comment type="caution">
    <text evidence="18">The sequence shown here is derived from an EMBL/GenBank/DDBJ whole genome shotgun (WGS) entry which is preliminary data.</text>
</comment>
<dbReference type="GO" id="GO:0015035">
    <property type="term" value="F:protein-disulfide reductase activity"/>
    <property type="evidence" value="ECO:0007669"/>
    <property type="project" value="InterPro"/>
</dbReference>
<feature type="domain" description="BRCT" evidence="17">
    <location>
        <begin position="595"/>
        <end position="683"/>
    </location>
</feature>
<comment type="similarity">
    <text evidence="3">Belongs to the EROs family.</text>
</comment>
<keyword evidence="8" id="KW-0256">Endoplasmic reticulum</keyword>
<protein>
    <submittedName>
        <fullName evidence="18">Endoplasmic oxidoreductin-1</fullName>
    </submittedName>
</protein>
<gene>
    <name evidence="18" type="primary">ERO1</name>
    <name evidence="18" type="ORF">C6P40_001194</name>
</gene>
<organism evidence="18 19">
    <name type="scientific">Pichia californica</name>
    <dbReference type="NCBI Taxonomy" id="460514"/>
    <lineage>
        <taxon>Eukaryota</taxon>
        <taxon>Fungi</taxon>
        <taxon>Dikarya</taxon>
        <taxon>Ascomycota</taxon>
        <taxon>Saccharomycotina</taxon>
        <taxon>Pichiomycetes</taxon>
        <taxon>Pichiales</taxon>
        <taxon>Pichiaceae</taxon>
        <taxon>Pichia</taxon>
    </lineage>
</organism>
<dbReference type="InterPro" id="IPR007266">
    <property type="entry name" value="Ero1"/>
</dbReference>
<evidence type="ECO:0000256" key="6">
    <source>
        <dbReference type="ARBA" id="ARBA00022630"/>
    </source>
</evidence>
<comment type="subcellular location">
    <subcellularLocation>
        <location evidence="2">Endoplasmic reticulum membrane</location>
        <topology evidence="2">Peripheral membrane protein</topology>
        <orientation evidence="2">Lumenal side</orientation>
    </subcellularLocation>
</comment>
<dbReference type="GO" id="GO:0016972">
    <property type="term" value="F:thiol oxidase activity"/>
    <property type="evidence" value="ECO:0007669"/>
    <property type="project" value="InterPro"/>
</dbReference>
<keyword evidence="13" id="KW-1015">Disulfide bond</keyword>
<sequence>MKVDRITGILTLFLASLFGICSALSELDFGGIEDDILVRYEKKPPQYIEFSNYHQFLKTPFDKIKYEKFLNATIDESTSVTFNDINLINENIRPVIKNLVKENFFRIFRLNLFKECPFWKGDGFCMHRSCAVDTIDDWEDLPEIWQPEALGKLEDSVLVKKLNKDAEFNDDKDYCDLDGFLYDTVYVDLVANPERFTGYGGDQSWQIWKSIYNENCFNLGHDQCIEKNFFYKVVSGMHASISTHLSNEYLNKTVMDYQPNLEQFMMRVGNHPDRLANLYMNYIVVLKALIKLETFGVLEEMTFSEDLNFVAKENEFKNSFKALLDPALEFSETEKECLFNEDILFKEKNSASVKEEIRENFKNITRIMDCVHCDRCRLWGKVQTTGYGTALKILFELTDKESFQLDLSKIELIALVNTFDRLSKSIESVNKFKVMYDEAIRREEAGEDEPIHTENNGLFGLSVNTNVKKDVKIKHKTPDLFSKEQEMYDDVIYPNIGLDSSNSETFGQIFKTELRNVYNTLKFYALSKKYKDVFYHSKLDSTVSVLVINKNDSSKLWLNSKKFMYVTAYRPDIHVIDIDDVCFSEKECMNIKDISQLKPFEKLQISLCRLEDGLLDKMKNVIEFNGGIATTHLTNETDVMISMIADGKRYEVALEWGIPVVSPDWCYDSVDRGLPLNTKCYKLIKDMTSVVTRINFDGDEDKKGSEIAVRTYNLGRRDEACDWEKLKEWRDNERSRKLEEYIKTKIDKKELSRDEDENQTIFDQEVDSILEEKKRSLNDEDEEYDDKIVKIKKTGKHDELWNSIMNKDKKVNTKLNKVKPFQIKVKRENGPVLLGLKFKIIGYNETEEEKIKKVIAKFGGNIISDGEVDFTVVSFTYNEPLSGDNLITEMAIERFIYNEKIDSGDYLWCRPFVMQSNIKISQFKEKFEKINANDSDKMKISITGFDGTDLSQMERLLKVKLNQWVDFKPTFSQNCDLLVIGLSGHTNTDNETTKAIISKDLSFQPIEILMNECEQLLCVYDQSNCVLFSLNAEGSKFSFPIQYKVSLNLTKNEKVLQVIFNNVSKFQSEIVVLTTKEIRCYNINISLHNPVLRYDFEKEYEINTSPNTYDLNANIVDPVSICFATCPANSAYEFETVGKFSNNSPQNDLTLLLLTSDASIYKIYPFFPYELSVSKEWMSDLFDSTSLIFKSVDKKRQMEMLPTIKATSFLQNLPNSNSIVISDAVPSVYRKGKITGPLSMESFPEELYAFEAIKILPLPNDILVIIFNHTVIVFNRSSTSTMIFENQTTDSADALLLLDSIIFSEHAGDVCTATLHPVTRDCIFIIGSNGSLFQIDFSQWMDVLSVGLNSGDLGEFNELCQEEKLPTEVILLGKVKLNTETKPSSEFALRMYENNIWFAWNTRDVYAMAIKQGTTDVLSLYLVSTTKKEELEELKPEVEPEKVSSIKKNGYKSLLPGSFKQDELPQIKVYLSKISEINNAMRQFPNILLNENSANASDLEIVNNLSELVSSGQLILFRVLSTISQRLRQMTVEYHNQINTYHQITLQKQDVINRFFRLKTAYADAADRQELLIRKMQGIMKNVEELETKNNYSNISFSYQENAYFKELSRIRDFTQKKQNELTEINTLLDNVKKAEIEVLLKNKETVLKNFDNKRTLDDFKEQLEGQSSYIEFLVNRLNDLSLR</sequence>
<dbReference type="EMBL" id="PUHW01000167">
    <property type="protein sequence ID" value="KAG0688259.1"/>
    <property type="molecule type" value="Genomic_DNA"/>
</dbReference>
<dbReference type="SUPFAM" id="SSF52113">
    <property type="entry name" value="BRCT domain"/>
    <property type="match status" value="1"/>
</dbReference>
<dbReference type="InterPro" id="IPR036420">
    <property type="entry name" value="BRCT_dom_sf"/>
</dbReference>
<evidence type="ECO:0000256" key="1">
    <source>
        <dbReference type="ARBA" id="ARBA00001974"/>
    </source>
</evidence>
<evidence type="ECO:0000256" key="8">
    <source>
        <dbReference type="ARBA" id="ARBA00022824"/>
    </source>
</evidence>
<evidence type="ECO:0000256" key="14">
    <source>
        <dbReference type="ARBA" id="ARBA00023180"/>
    </source>
</evidence>
<dbReference type="SMART" id="SM00292">
    <property type="entry name" value="BRCT"/>
    <property type="match status" value="2"/>
</dbReference>
<keyword evidence="14" id="KW-0325">Glycoprotein</keyword>
<proteinExistence type="inferred from homology"/>
<evidence type="ECO:0000256" key="10">
    <source>
        <dbReference type="ARBA" id="ARBA00022982"/>
    </source>
</evidence>
<dbReference type="Pfam" id="PF12738">
    <property type="entry name" value="PTCB-BRCT"/>
    <property type="match status" value="1"/>
</dbReference>
<keyword evidence="10" id="KW-0249">Electron transport</keyword>
<evidence type="ECO:0000256" key="16">
    <source>
        <dbReference type="SAM" id="SignalP"/>
    </source>
</evidence>
<keyword evidence="9" id="KW-0274">FAD</keyword>
<comment type="subunit">
    <text evidence="4">May function both as a monomer and a homodimer.</text>
</comment>
<dbReference type="InterPro" id="IPR037192">
    <property type="entry name" value="ERO1-like_sf"/>
</dbReference>
<feature type="chain" id="PRO_5040488718" evidence="16">
    <location>
        <begin position="24"/>
        <end position="1684"/>
    </location>
</feature>
<evidence type="ECO:0000313" key="18">
    <source>
        <dbReference type="EMBL" id="KAG0688259.1"/>
    </source>
</evidence>
<keyword evidence="5" id="KW-0813">Transport</keyword>
<evidence type="ECO:0000256" key="3">
    <source>
        <dbReference type="ARBA" id="ARBA00008277"/>
    </source>
</evidence>
<evidence type="ECO:0000256" key="12">
    <source>
        <dbReference type="ARBA" id="ARBA00023136"/>
    </source>
</evidence>
<keyword evidence="11" id="KW-0560">Oxidoreductase</keyword>
<keyword evidence="15" id="KW-0676">Redox-active center</keyword>